<proteinExistence type="inferred from homology"/>
<keyword evidence="4" id="KW-0963">Cytoplasm</keyword>
<feature type="domain" description="NB-ARC" evidence="11">
    <location>
        <begin position="73"/>
        <end position="144"/>
    </location>
</feature>
<dbReference type="InterPro" id="IPR044974">
    <property type="entry name" value="Disease_R_plants"/>
</dbReference>
<gene>
    <name evidence="13" type="ORF">HAX54_033328</name>
</gene>
<evidence type="ECO:0000256" key="6">
    <source>
        <dbReference type="ARBA" id="ARBA00022821"/>
    </source>
</evidence>
<evidence type="ECO:0000256" key="1">
    <source>
        <dbReference type="ARBA" id="ARBA00004170"/>
    </source>
</evidence>
<evidence type="ECO:0000256" key="2">
    <source>
        <dbReference type="ARBA" id="ARBA00004496"/>
    </source>
</evidence>
<dbReference type="EMBL" id="JACEIK010000426">
    <property type="protein sequence ID" value="MCD7456845.1"/>
    <property type="molecule type" value="Genomic_DNA"/>
</dbReference>
<dbReference type="InterPro" id="IPR036388">
    <property type="entry name" value="WH-like_DNA-bd_sf"/>
</dbReference>
<dbReference type="Gene3D" id="1.10.10.10">
    <property type="entry name" value="Winged helix-like DNA-binding domain superfamily/Winged helix DNA-binding domain"/>
    <property type="match status" value="1"/>
</dbReference>
<evidence type="ECO:0000256" key="7">
    <source>
        <dbReference type="ARBA" id="ARBA00022840"/>
    </source>
</evidence>
<reference evidence="13 14" key="1">
    <citation type="journal article" date="2021" name="BMC Genomics">
        <title>Datura genome reveals duplications of psychoactive alkaloid biosynthetic genes and high mutation rate following tissue culture.</title>
        <authorList>
            <person name="Rajewski A."/>
            <person name="Carter-House D."/>
            <person name="Stajich J."/>
            <person name="Litt A."/>
        </authorList>
    </citation>
    <scope>NUCLEOTIDE SEQUENCE [LARGE SCALE GENOMIC DNA]</scope>
    <source>
        <strain evidence="13">AR-01</strain>
    </source>
</reference>
<evidence type="ECO:0000313" key="14">
    <source>
        <dbReference type="Proteomes" id="UP000823775"/>
    </source>
</evidence>
<dbReference type="Gene3D" id="3.40.50.300">
    <property type="entry name" value="P-loop containing nucleotide triphosphate hydrolases"/>
    <property type="match status" value="1"/>
</dbReference>
<comment type="subcellular location">
    <subcellularLocation>
        <location evidence="2">Cytoplasm</location>
    </subcellularLocation>
    <subcellularLocation>
        <location evidence="1">Membrane</location>
        <topology evidence="1">Peripheral membrane protein</topology>
    </subcellularLocation>
</comment>
<accession>A0ABS8SD88</accession>
<dbReference type="Proteomes" id="UP000823775">
    <property type="component" value="Unassembled WGS sequence"/>
</dbReference>
<organism evidence="13 14">
    <name type="scientific">Datura stramonium</name>
    <name type="common">Jimsonweed</name>
    <name type="synonym">Common thornapple</name>
    <dbReference type="NCBI Taxonomy" id="4076"/>
    <lineage>
        <taxon>Eukaryota</taxon>
        <taxon>Viridiplantae</taxon>
        <taxon>Streptophyta</taxon>
        <taxon>Embryophyta</taxon>
        <taxon>Tracheophyta</taxon>
        <taxon>Spermatophyta</taxon>
        <taxon>Magnoliopsida</taxon>
        <taxon>eudicotyledons</taxon>
        <taxon>Gunneridae</taxon>
        <taxon>Pentapetalae</taxon>
        <taxon>asterids</taxon>
        <taxon>lamiids</taxon>
        <taxon>Solanales</taxon>
        <taxon>Solanaceae</taxon>
        <taxon>Solanoideae</taxon>
        <taxon>Datureae</taxon>
        <taxon>Datura</taxon>
    </lineage>
</organism>
<evidence type="ECO:0000313" key="13">
    <source>
        <dbReference type="EMBL" id="MCD7456845.1"/>
    </source>
</evidence>
<evidence type="ECO:0000256" key="9">
    <source>
        <dbReference type="ARBA" id="ARBA00023136"/>
    </source>
</evidence>
<dbReference type="Pfam" id="PF23559">
    <property type="entry name" value="WHD_DRP"/>
    <property type="match status" value="1"/>
</dbReference>
<evidence type="ECO:0000256" key="10">
    <source>
        <dbReference type="SAM" id="MobiDB-lite"/>
    </source>
</evidence>
<dbReference type="SUPFAM" id="SSF52540">
    <property type="entry name" value="P-loop containing nucleoside triphosphate hydrolases"/>
    <property type="match status" value="1"/>
</dbReference>
<dbReference type="InterPro" id="IPR058922">
    <property type="entry name" value="WHD_DRP"/>
</dbReference>
<keyword evidence="14" id="KW-1185">Reference proteome</keyword>
<keyword evidence="8" id="KW-0175">Coiled coil</keyword>
<keyword evidence="7" id="KW-0067">ATP-binding</keyword>
<feature type="domain" description="Disease resistance protein winged helix" evidence="12">
    <location>
        <begin position="197"/>
        <end position="254"/>
    </location>
</feature>
<name>A0ABS8SD88_DATST</name>
<dbReference type="PANTHER" id="PTHR23155">
    <property type="entry name" value="DISEASE RESISTANCE PROTEIN RP"/>
    <property type="match status" value="1"/>
</dbReference>
<keyword evidence="5" id="KW-0547">Nucleotide-binding</keyword>
<evidence type="ECO:0008006" key="15">
    <source>
        <dbReference type="Google" id="ProtNLM"/>
    </source>
</evidence>
<evidence type="ECO:0000256" key="8">
    <source>
        <dbReference type="ARBA" id="ARBA00023054"/>
    </source>
</evidence>
<keyword evidence="9" id="KW-0472">Membrane</keyword>
<sequence>MAEVAEIQEKNASDIVSDHTKDATNAHTSSQFSRNPGMNEEMVGLKDVMDELRGILTKGLVINHSGDLIGGTDRFDEEADDVLADKLCQQLFGTRYLILIDDIWETSAWDDLKLWFHDANNGSRIILTTRHYDVASHAKHDTDPLDVGKRIAQKCGGLPLSIVLVAGTLGRLEKKKHCWEQVAADLGPHIHAQSEDTWLWISEGFVKSQMEKLLEDIAKEYLENLADRNLVVVAKKSVDGKIKACRIHHLLLEFCREKAKSGNFLEMIKW</sequence>
<evidence type="ECO:0000259" key="12">
    <source>
        <dbReference type="Pfam" id="PF23559"/>
    </source>
</evidence>
<dbReference type="PANTHER" id="PTHR23155:SF1152">
    <property type="entry name" value="AAA+ ATPASE DOMAIN-CONTAINING PROTEIN"/>
    <property type="match status" value="1"/>
</dbReference>
<evidence type="ECO:0000259" key="11">
    <source>
        <dbReference type="Pfam" id="PF00931"/>
    </source>
</evidence>
<evidence type="ECO:0000256" key="3">
    <source>
        <dbReference type="ARBA" id="ARBA00008894"/>
    </source>
</evidence>
<feature type="region of interest" description="Disordered" evidence="10">
    <location>
        <begin position="1"/>
        <end position="38"/>
    </location>
</feature>
<keyword evidence="6" id="KW-0611">Plant defense</keyword>
<dbReference type="InterPro" id="IPR027417">
    <property type="entry name" value="P-loop_NTPase"/>
</dbReference>
<comment type="caution">
    <text evidence="13">The sequence shown here is derived from an EMBL/GenBank/DDBJ whole genome shotgun (WGS) entry which is preliminary data.</text>
</comment>
<evidence type="ECO:0000256" key="4">
    <source>
        <dbReference type="ARBA" id="ARBA00022490"/>
    </source>
</evidence>
<comment type="similarity">
    <text evidence="3">Belongs to the disease resistance NB-LRR family.</text>
</comment>
<evidence type="ECO:0000256" key="5">
    <source>
        <dbReference type="ARBA" id="ARBA00022741"/>
    </source>
</evidence>
<dbReference type="InterPro" id="IPR002182">
    <property type="entry name" value="NB-ARC"/>
</dbReference>
<feature type="compositionally biased region" description="Polar residues" evidence="10">
    <location>
        <begin position="25"/>
        <end position="36"/>
    </location>
</feature>
<feature type="compositionally biased region" description="Basic and acidic residues" evidence="10">
    <location>
        <begin position="7"/>
        <end position="24"/>
    </location>
</feature>
<protein>
    <recommendedName>
        <fullName evidence="15">NB-ARC domain-containing protein</fullName>
    </recommendedName>
</protein>
<dbReference type="Pfam" id="PF00931">
    <property type="entry name" value="NB-ARC"/>
    <property type="match status" value="1"/>
</dbReference>